<evidence type="ECO:0000313" key="2">
    <source>
        <dbReference type="Proteomes" id="UP000252415"/>
    </source>
</evidence>
<dbReference type="RefSeq" id="WP_114383675.1">
    <property type="nucleotide sequence ID" value="NZ_QPJD01000022.1"/>
</dbReference>
<organism evidence="1 2">
    <name type="scientific">Paenibacillus prosopidis</name>
    <dbReference type="NCBI Taxonomy" id="630520"/>
    <lineage>
        <taxon>Bacteria</taxon>
        <taxon>Bacillati</taxon>
        <taxon>Bacillota</taxon>
        <taxon>Bacilli</taxon>
        <taxon>Bacillales</taxon>
        <taxon>Paenibacillaceae</taxon>
        <taxon>Paenibacillus</taxon>
    </lineage>
</organism>
<keyword evidence="2" id="KW-1185">Reference proteome</keyword>
<evidence type="ECO:0000313" key="1">
    <source>
        <dbReference type="EMBL" id="RCW41576.1"/>
    </source>
</evidence>
<reference evidence="1 2" key="1">
    <citation type="submission" date="2018-07" db="EMBL/GenBank/DDBJ databases">
        <title>Genomic Encyclopedia of Type Strains, Phase III (KMG-III): the genomes of soil and plant-associated and newly described type strains.</title>
        <authorList>
            <person name="Whitman W."/>
        </authorList>
    </citation>
    <scope>NUCLEOTIDE SEQUENCE [LARGE SCALE GENOMIC DNA]</scope>
    <source>
        <strain evidence="1 2">CECT 7506</strain>
    </source>
</reference>
<protein>
    <submittedName>
        <fullName evidence="1">Uncharacterized protein</fullName>
    </submittedName>
</protein>
<accession>A0A368VLK6</accession>
<dbReference type="EMBL" id="QPJD01000022">
    <property type="protein sequence ID" value="RCW41576.1"/>
    <property type="molecule type" value="Genomic_DNA"/>
</dbReference>
<gene>
    <name evidence="1" type="ORF">DFP97_12212</name>
</gene>
<sequence length="95" mass="10772">MNTHVENQLRTSLKALDSTVQSGNRLIIMEDLKFRLEMLKGSLNPPANIIHNIEVMLAELESNLGLSSDSVLEIKRFYAVLFSAERNRDPLFNLS</sequence>
<name>A0A368VLK6_9BACL</name>
<dbReference type="AlphaFoldDB" id="A0A368VLK6"/>
<comment type="caution">
    <text evidence="1">The sequence shown here is derived from an EMBL/GenBank/DDBJ whole genome shotgun (WGS) entry which is preliminary data.</text>
</comment>
<proteinExistence type="predicted"/>
<dbReference type="Proteomes" id="UP000252415">
    <property type="component" value="Unassembled WGS sequence"/>
</dbReference>